<dbReference type="AlphaFoldDB" id="A0A1E4SEK5"/>
<dbReference type="SUPFAM" id="SSF52047">
    <property type="entry name" value="RNI-like"/>
    <property type="match status" value="1"/>
</dbReference>
<protein>
    <recommendedName>
        <fullName evidence="4">F-box domain-containing protein</fullName>
    </recommendedName>
</protein>
<evidence type="ECO:0000313" key="2">
    <source>
        <dbReference type="EMBL" id="ODV77959.1"/>
    </source>
</evidence>
<keyword evidence="3" id="KW-1185">Reference proteome</keyword>
<dbReference type="Proteomes" id="UP000094285">
    <property type="component" value="Unassembled WGS sequence"/>
</dbReference>
<feature type="region of interest" description="Disordered" evidence="1">
    <location>
        <begin position="54"/>
        <end position="73"/>
    </location>
</feature>
<dbReference type="EMBL" id="KV453914">
    <property type="protein sequence ID" value="ODV77959.1"/>
    <property type="molecule type" value="Genomic_DNA"/>
</dbReference>
<evidence type="ECO:0000256" key="1">
    <source>
        <dbReference type="SAM" id="MobiDB-lite"/>
    </source>
</evidence>
<dbReference type="OrthoDB" id="4024240at2759"/>
<sequence length="630" mass="72300">MINQYSLNSPIGYSKNPYNPTQSPQSTSSSALAEVPRGSSPHFAIPRFSAPDSPLNTSESYYSHHSTPQDYNDRATNFQDLPFEVRSRVAAELSQYDCVRLLTVSKTVYSSTIARLYEHIIIDQQFDRFNNEKEYGYKKITMQDGQPVASSCTYINSAFAFKRFLQSTNAHTTSLIRRFDCVDLPDSLNLYDHQLHDQLLRLFEHMCLLSQLVWLNDNFRLEYLHQLPHKHLVSTLVLNIKFSNYLSELEPLPYHEDCKGLVFPNLVNFQIQPFQNSSKLVRIVNNLLVNNNPNVSDNLDTLVLSRYQRRDSTSTMTLPNCDELMAPGRSLGPKDENITVLFKGSRLRYLSNLTCLSLDNLSVSPREARTFIESVNLAGLDTLVLRGILEYLVGNDRCQPFLLEIAQHLTSLKHLSLDHRQALVDSVPEFLLCLPARKLESLDLVIRNNPTKDYLDHGDREREYYDDYARAIGLFRNTLTRLSFEVREEVHGYNDTNNLNILQCVPAHTSFYTQLQQLTHLRCLRVSPGEQVEEVALLVQRLPLLVMLDIFGNKAGGAPNLGLGMVHPTIYDEWFKVQHVALLYLQYNPKLEYIRINQCIFECNGPNIEPRNGISRWFDGKIRLSRSELA</sequence>
<dbReference type="RefSeq" id="XP_020063081.1">
    <property type="nucleotide sequence ID" value="XM_020207937.1"/>
</dbReference>
<evidence type="ECO:0000313" key="3">
    <source>
        <dbReference type="Proteomes" id="UP000094285"/>
    </source>
</evidence>
<name>A0A1E4SEK5_9ASCO</name>
<reference evidence="3" key="1">
    <citation type="submission" date="2016-05" db="EMBL/GenBank/DDBJ databases">
        <title>Comparative genomics of biotechnologically important yeasts.</title>
        <authorList>
            <consortium name="DOE Joint Genome Institute"/>
            <person name="Riley R."/>
            <person name="Haridas S."/>
            <person name="Wolfe K.H."/>
            <person name="Lopes M.R."/>
            <person name="Hittinger C.T."/>
            <person name="Goker M."/>
            <person name="Salamov A."/>
            <person name="Wisecaver J."/>
            <person name="Long T.M."/>
            <person name="Aerts A.L."/>
            <person name="Barry K."/>
            <person name="Choi C."/>
            <person name="Clum A."/>
            <person name="Coughlan A.Y."/>
            <person name="Deshpande S."/>
            <person name="Douglass A.P."/>
            <person name="Hanson S.J."/>
            <person name="Klenk H.-P."/>
            <person name="Labutti K."/>
            <person name="Lapidus A."/>
            <person name="Lindquist E."/>
            <person name="Lipzen A."/>
            <person name="Meier-Kolthoff J.P."/>
            <person name="Ohm R.A."/>
            <person name="Otillar R.P."/>
            <person name="Pangilinan J."/>
            <person name="Peng Y."/>
            <person name="Rokas A."/>
            <person name="Rosa C.A."/>
            <person name="Scheuner C."/>
            <person name="Sibirny A.A."/>
            <person name="Slot J.C."/>
            <person name="Stielow J.B."/>
            <person name="Sun H."/>
            <person name="Kurtzman C.P."/>
            <person name="Blackwell M."/>
            <person name="Grigoriev I.V."/>
            <person name="Jeffries T.W."/>
        </authorList>
    </citation>
    <scope>NUCLEOTIDE SEQUENCE [LARGE SCALE GENOMIC DNA]</scope>
    <source>
        <strain evidence="3">NRRL Y-17324</strain>
    </source>
</reference>
<feature type="region of interest" description="Disordered" evidence="1">
    <location>
        <begin position="1"/>
        <end position="49"/>
    </location>
</feature>
<dbReference type="GeneID" id="30982074"/>
<feature type="compositionally biased region" description="Polar residues" evidence="1">
    <location>
        <begin position="1"/>
        <end position="19"/>
    </location>
</feature>
<accession>A0A1E4SEK5</accession>
<proteinExistence type="predicted"/>
<organism evidence="2 3">
    <name type="scientific">Suhomyces tanzawaensis NRRL Y-17324</name>
    <dbReference type="NCBI Taxonomy" id="984487"/>
    <lineage>
        <taxon>Eukaryota</taxon>
        <taxon>Fungi</taxon>
        <taxon>Dikarya</taxon>
        <taxon>Ascomycota</taxon>
        <taxon>Saccharomycotina</taxon>
        <taxon>Pichiomycetes</taxon>
        <taxon>Debaryomycetaceae</taxon>
        <taxon>Suhomyces</taxon>
    </lineage>
</organism>
<evidence type="ECO:0008006" key="4">
    <source>
        <dbReference type="Google" id="ProtNLM"/>
    </source>
</evidence>
<feature type="compositionally biased region" description="Low complexity" evidence="1">
    <location>
        <begin position="20"/>
        <end position="30"/>
    </location>
</feature>
<gene>
    <name evidence="2" type="ORF">CANTADRAFT_26939</name>
</gene>